<dbReference type="OrthoDB" id="5598852at2759"/>
<dbReference type="InterPro" id="IPR011009">
    <property type="entry name" value="Kinase-like_dom_sf"/>
</dbReference>
<sequence>MRESKYKIQVISSLSFLSQINSISATTMATEYSVDQEIDNFFAQTTADRTACDDFAQARLGGHVNPVPIQGTCSYTVYVGRNNEYVAQFRLASSKLDLYMTNLARTIYRNSAPNITYNEQIGESTTTEAKQPLHVYIMTRIQGISYLEFILKHSGQFSENSTEFSFWRRNYVIDIAKFFARSWKNPQDVHKLYRNILQTKYKTALEKLLVSLPERFIPFIRASLDALPAIFSLPMVLTHQDLGVCNVLVDEDSCNLVGVIDWAEAEIAPFGVNLHFHQRFISKVHFENGWSRFDDYVACEAVFWNMFQTRVRGLGEDIIAVIKAARIVGLLLECGFIGRLGDMEDRVPIR</sequence>
<gene>
    <name evidence="2" type="ORF">BO78DRAFT_378106</name>
</gene>
<dbReference type="SUPFAM" id="SSF56112">
    <property type="entry name" value="Protein kinase-like (PK-like)"/>
    <property type="match status" value="1"/>
</dbReference>
<dbReference type="VEuPathDB" id="FungiDB:BO78DRAFT_378106"/>
<dbReference type="Gene3D" id="3.90.1200.10">
    <property type="match status" value="1"/>
</dbReference>
<accession>A0A319EMF1</accession>
<evidence type="ECO:0000259" key="1">
    <source>
        <dbReference type="Pfam" id="PF01636"/>
    </source>
</evidence>
<protein>
    <recommendedName>
        <fullName evidence="1">Aminoglycoside phosphotransferase domain-containing protein</fullName>
    </recommendedName>
</protein>
<feature type="domain" description="Aminoglycoside phosphotransferase" evidence="1">
    <location>
        <begin position="206"/>
        <end position="271"/>
    </location>
</feature>
<dbReference type="EMBL" id="KZ826404">
    <property type="protein sequence ID" value="PYI01929.1"/>
    <property type="molecule type" value="Genomic_DNA"/>
</dbReference>
<proteinExistence type="predicted"/>
<dbReference type="STRING" id="1448318.A0A319EMF1"/>
<keyword evidence="3" id="KW-1185">Reference proteome</keyword>
<organism evidence="2 3">
    <name type="scientific">Aspergillus sclerotiicarbonarius (strain CBS 121057 / IBT 28362)</name>
    <dbReference type="NCBI Taxonomy" id="1448318"/>
    <lineage>
        <taxon>Eukaryota</taxon>
        <taxon>Fungi</taxon>
        <taxon>Dikarya</taxon>
        <taxon>Ascomycota</taxon>
        <taxon>Pezizomycotina</taxon>
        <taxon>Eurotiomycetes</taxon>
        <taxon>Eurotiomycetidae</taxon>
        <taxon>Eurotiales</taxon>
        <taxon>Aspergillaceae</taxon>
        <taxon>Aspergillus</taxon>
        <taxon>Aspergillus subgen. Circumdati</taxon>
    </lineage>
</organism>
<name>A0A319EMF1_ASPSB</name>
<dbReference type="Pfam" id="PF01636">
    <property type="entry name" value="APH"/>
    <property type="match status" value="1"/>
</dbReference>
<evidence type="ECO:0000313" key="3">
    <source>
        <dbReference type="Proteomes" id="UP000248423"/>
    </source>
</evidence>
<dbReference type="InterPro" id="IPR002575">
    <property type="entry name" value="Aminoglycoside_PTrfase"/>
</dbReference>
<reference evidence="2 3" key="1">
    <citation type="submission" date="2018-02" db="EMBL/GenBank/DDBJ databases">
        <title>The genomes of Aspergillus section Nigri reveals drivers in fungal speciation.</title>
        <authorList>
            <consortium name="DOE Joint Genome Institute"/>
            <person name="Vesth T.C."/>
            <person name="Nybo J."/>
            <person name="Theobald S."/>
            <person name="Brandl J."/>
            <person name="Frisvad J.C."/>
            <person name="Nielsen K.F."/>
            <person name="Lyhne E.K."/>
            <person name="Kogle M.E."/>
            <person name="Kuo A."/>
            <person name="Riley R."/>
            <person name="Clum A."/>
            <person name="Nolan M."/>
            <person name="Lipzen A."/>
            <person name="Salamov A."/>
            <person name="Henrissat B."/>
            <person name="Wiebenga A."/>
            <person name="De vries R.P."/>
            <person name="Grigoriev I.V."/>
            <person name="Mortensen U.H."/>
            <person name="Andersen M.R."/>
            <person name="Baker S.E."/>
        </authorList>
    </citation>
    <scope>NUCLEOTIDE SEQUENCE [LARGE SCALE GENOMIC DNA]</scope>
    <source>
        <strain evidence="2 3">CBS 121057</strain>
    </source>
</reference>
<feature type="non-terminal residue" evidence="2">
    <location>
        <position position="350"/>
    </location>
</feature>
<dbReference type="AlphaFoldDB" id="A0A319EMF1"/>
<evidence type="ECO:0000313" key="2">
    <source>
        <dbReference type="EMBL" id="PYI01929.1"/>
    </source>
</evidence>
<dbReference type="Proteomes" id="UP000248423">
    <property type="component" value="Unassembled WGS sequence"/>
</dbReference>